<keyword evidence="2" id="KW-1185">Reference proteome</keyword>
<proteinExistence type="predicted"/>
<accession>A0A9N8VAH1</accession>
<sequence>MSDITFYTRETMENVPYNKFFEIFSCDKWSLYHYVSLVIDNYKFDEKKKAHRTFFNTLDDINDNHGISKYCSKSRKEKKGKRQRESASTNFSSKKQCIVPEIICFCPSVDVPLQADGSINILGTVKSTVWESTYDAEMYRILVNWLAIVYGFEITGQWNLEKCAMMVTTIIFTAT</sequence>
<evidence type="ECO:0000313" key="2">
    <source>
        <dbReference type="Proteomes" id="UP000789375"/>
    </source>
</evidence>
<evidence type="ECO:0000313" key="1">
    <source>
        <dbReference type="EMBL" id="CAG8443704.1"/>
    </source>
</evidence>
<organism evidence="1 2">
    <name type="scientific">Funneliformis mosseae</name>
    <name type="common">Endomycorrhizal fungus</name>
    <name type="synonym">Glomus mosseae</name>
    <dbReference type="NCBI Taxonomy" id="27381"/>
    <lineage>
        <taxon>Eukaryota</taxon>
        <taxon>Fungi</taxon>
        <taxon>Fungi incertae sedis</taxon>
        <taxon>Mucoromycota</taxon>
        <taxon>Glomeromycotina</taxon>
        <taxon>Glomeromycetes</taxon>
        <taxon>Glomerales</taxon>
        <taxon>Glomeraceae</taxon>
        <taxon>Funneliformis</taxon>
    </lineage>
</organism>
<dbReference type="AlphaFoldDB" id="A0A9N8VAH1"/>
<name>A0A9N8VAH1_FUNMO</name>
<dbReference type="Proteomes" id="UP000789375">
    <property type="component" value="Unassembled WGS sequence"/>
</dbReference>
<reference evidence="1" key="1">
    <citation type="submission" date="2021-06" db="EMBL/GenBank/DDBJ databases">
        <authorList>
            <person name="Kallberg Y."/>
            <person name="Tangrot J."/>
            <person name="Rosling A."/>
        </authorList>
    </citation>
    <scope>NUCLEOTIDE SEQUENCE</scope>
    <source>
        <strain evidence="1">87-6 pot B 2015</strain>
    </source>
</reference>
<comment type="caution">
    <text evidence="1">The sequence shown here is derived from an EMBL/GenBank/DDBJ whole genome shotgun (WGS) entry which is preliminary data.</text>
</comment>
<protein>
    <submittedName>
        <fullName evidence="1">3080_t:CDS:1</fullName>
    </submittedName>
</protein>
<gene>
    <name evidence="1" type="ORF">FMOSSE_LOCUS1012</name>
</gene>
<dbReference type="EMBL" id="CAJVPP010000109">
    <property type="protein sequence ID" value="CAG8443704.1"/>
    <property type="molecule type" value="Genomic_DNA"/>
</dbReference>